<accession>A0A9K3LW12</accession>
<reference evidence="2" key="2">
    <citation type="submission" date="2021-04" db="EMBL/GenBank/DDBJ databases">
        <authorList>
            <person name="Podell S."/>
        </authorList>
    </citation>
    <scope>NUCLEOTIDE SEQUENCE</scope>
    <source>
        <strain evidence="2">Hildebrandi</strain>
    </source>
</reference>
<sequence length="217" mass="23481">MKAVAFLLLSLSMAAVANAFFQQATASKSKLTQQAVDIFGEKFPYNQPPRKKGIVDQYVSLGVPKTDIDGTRYDKVGKGTGKRLTDITEKQAADAFNQIASLYGGERAIEMVKIFPICLAFDKTQFKDSFVAWSGIFGEEETKDMVLRNPGLLAVRAAEAAKASDQTMVFSYIVAATRPIGKAGPIGIMLLVTVPFIEAATGISIREPFLATFGINI</sequence>
<dbReference type="OrthoDB" id="41474at2759"/>
<organism evidence="2 3">
    <name type="scientific">Nitzschia inconspicua</name>
    <dbReference type="NCBI Taxonomy" id="303405"/>
    <lineage>
        <taxon>Eukaryota</taxon>
        <taxon>Sar</taxon>
        <taxon>Stramenopiles</taxon>
        <taxon>Ochrophyta</taxon>
        <taxon>Bacillariophyta</taxon>
        <taxon>Bacillariophyceae</taxon>
        <taxon>Bacillariophycidae</taxon>
        <taxon>Bacillariales</taxon>
        <taxon>Bacillariaceae</taxon>
        <taxon>Nitzschia</taxon>
    </lineage>
</organism>
<dbReference type="Proteomes" id="UP000693970">
    <property type="component" value="Unassembled WGS sequence"/>
</dbReference>
<dbReference type="EMBL" id="JAGRRH010000006">
    <property type="protein sequence ID" value="KAG7369127.1"/>
    <property type="molecule type" value="Genomic_DNA"/>
</dbReference>
<gene>
    <name evidence="2" type="ORF">IV203_031870</name>
</gene>
<proteinExistence type="predicted"/>
<dbReference type="AlphaFoldDB" id="A0A9K3LW12"/>
<keyword evidence="1" id="KW-0732">Signal</keyword>
<evidence type="ECO:0000313" key="2">
    <source>
        <dbReference type="EMBL" id="KAG7369127.1"/>
    </source>
</evidence>
<keyword evidence="3" id="KW-1185">Reference proteome</keyword>
<name>A0A9K3LW12_9STRA</name>
<evidence type="ECO:0000256" key="1">
    <source>
        <dbReference type="SAM" id="SignalP"/>
    </source>
</evidence>
<comment type="caution">
    <text evidence="2">The sequence shown here is derived from an EMBL/GenBank/DDBJ whole genome shotgun (WGS) entry which is preliminary data.</text>
</comment>
<evidence type="ECO:0000313" key="3">
    <source>
        <dbReference type="Proteomes" id="UP000693970"/>
    </source>
</evidence>
<reference evidence="2" key="1">
    <citation type="journal article" date="2021" name="Sci. Rep.">
        <title>Diploid genomic architecture of Nitzschia inconspicua, an elite biomass production diatom.</title>
        <authorList>
            <person name="Oliver A."/>
            <person name="Podell S."/>
            <person name="Pinowska A."/>
            <person name="Traller J.C."/>
            <person name="Smith S.R."/>
            <person name="McClure R."/>
            <person name="Beliaev A."/>
            <person name="Bohutskyi P."/>
            <person name="Hill E.A."/>
            <person name="Rabines A."/>
            <person name="Zheng H."/>
            <person name="Allen L.Z."/>
            <person name="Kuo A."/>
            <person name="Grigoriev I.V."/>
            <person name="Allen A.E."/>
            <person name="Hazlebeck D."/>
            <person name="Allen E.E."/>
        </authorList>
    </citation>
    <scope>NUCLEOTIDE SEQUENCE</scope>
    <source>
        <strain evidence="2">Hildebrandi</strain>
    </source>
</reference>
<protein>
    <submittedName>
        <fullName evidence="2">Uncharacterized protein</fullName>
    </submittedName>
</protein>
<feature type="chain" id="PRO_5039936256" evidence="1">
    <location>
        <begin position="20"/>
        <end position="217"/>
    </location>
</feature>
<feature type="signal peptide" evidence="1">
    <location>
        <begin position="1"/>
        <end position="19"/>
    </location>
</feature>